<keyword evidence="4" id="KW-1185">Reference proteome</keyword>
<gene>
    <name evidence="3" type="ORF">TrLO_g13032</name>
</gene>
<dbReference type="OrthoDB" id="202802at2759"/>
<proteinExistence type="predicted"/>
<feature type="coiled-coil region" evidence="1">
    <location>
        <begin position="229"/>
        <end position="287"/>
    </location>
</feature>
<feature type="region of interest" description="Disordered" evidence="2">
    <location>
        <begin position="69"/>
        <end position="92"/>
    </location>
</feature>
<evidence type="ECO:0000313" key="3">
    <source>
        <dbReference type="EMBL" id="GMH51513.1"/>
    </source>
</evidence>
<protein>
    <submittedName>
        <fullName evidence="3">Uncharacterized protein</fullName>
    </submittedName>
</protein>
<feature type="region of interest" description="Disordered" evidence="2">
    <location>
        <begin position="335"/>
        <end position="354"/>
    </location>
</feature>
<evidence type="ECO:0000256" key="1">
    <source>
        <dbReference type="SAM" id="Coils"/>
    </source>
</evidence>
<evidence type="ECO:0000313" key="4">
    <source>
        <dbReference type="Proteomes" id="UP001165122"/>
    </source>
</evidence>
<keyword evidence="1" id="KW-0175">Coiled coil</keyword>
<accession>A0A9W7DQH6</accession>
<sequence length="375" mass="43697">MAPMKHRMTRGELKKKEELDHLSLMEEELKDKVNDERSKKDRIQIDNESKNEHLKKLQKKLERLIRDQTAELESSESKTQSMSDNADDRMRSLGKNKEQYNILLESYPVVERENTNLRHVVNNLKEELSTLRAKNSHSLTSLKKEMFDIRMKIEFEFMRTKKTYEKKYQLNAQNQMKEESERAVIECSRLSGILKGKKYVVEDMMKSQEKKAILLKKEKVEKVLVGSALSMQQNEIELLERLMKEQEVVINKCQSEITKLHSNLKRLQKEERDISIAEGELNVTRKNYGVAQVEKNSWKRKVKSLVVEVDDWVEMGCPLESRVGFIEGSYFSSEVGDQGGSSLEIKEEEEEEGGDEIWRASSNIGLNSTVRLDVF</sequence>
<dbReference type="EMBL" id="BRXW01000405">
    <property type="protein sequence ID" value="GMH51513.1"/>
    <property type="molecule type" value="Genomic_DNA"/>
</dbReference>
<dbReference type="AlphaFoldDB" id="A0A9W7DQH6"/>
<feature type="region of interest" description="Disordered" evidence="2">
    <location>
        <begin position="30"/>
        <end position="51"/>
    </location>
</feature>
<name>A0A9W7DQH6_9STRA</name>
<comment type="caution">
    <text evidence="3">The sequence shown here is derived from an EMBL/GenBank/DDBJ whole genome shotgun (WGS) entry which is preliminary data.</text>
</comment>
<reference evidence="4" key="1">
    <citation type="journal article" date="2023" name="Commun. Biol.">
        <title>Genome analysis of Parmales, the sister group of diatoms, reveals the evolutionary specialization of diatoms from phago-mixotrophs to photoautotrophs.</title>
        <authorList>
            <person name="Ban H."/>
            <person name="Sato S."/>
            <person name="Yoshikawa S."/>
            <person name="Yamada K."/>
            <person name="Nakamura Y."/>
            <person name="Ichinomiya M."/>
            <person name="Sato N."/>
            <person name="Blanc-Mathieu R."/>
            <person name="Endo H."/>
            <person name="Kuwata A."/>
            <person name="Ogata H."/>
        </authorList>
    </citation>
    <scope>NUCLEOTIDE SEQUENCE [LARGE SCALE GENOMIC DNA]</scope>
    <source>
        <strain evidence="4">NIES 3700</strain>
    </source>
</reference>
<organism evidence="3 4">
    <name type="scientific">Triparma laevis f. longispina</name>
    <dbReference type="NCBI Taxonomy" id="1714387"/>
    <lineage>
        <taxon>Eukaryota</taxon>
        <taxon>Sar</taxon>
        <taxon>Stramenopiles</taxon>
        <taxon>Ochrophyta</taxon>
        <taxon>Bolidophyceae</taxon>
        <taxon>Parmales</taxon>
        <taxon>Triparmaceae</taxon>
        <taxon>Triparma</taxon>
    </lineage>
</organism>
<dbReference type="Proteomes" id="UP001165122">
    <property type="component" value="Unassembled WGS sequence"/>
</dbReference>
<evidence type="ECO:0000256" key="2">
    <source>
        <dbReference type="SAM" id="MobiDB-lite"/>
    </source>
</evidence>